<organism evidence="2 3">
    <name type="scientific">Aspergillus flavus (strain ATCC 200026 / FGSC A1120 / IAM 13836 / NRRL 3357 / JCM 12722 / SRRC 167)</name>
    <dbReference type="NCBI Taxonomy" id="332952"/>
    <lineage>
        <taxon>Eukaryota</taxon>
        <taxon>Fungi</taxon>
        <taxon>Dikarya</taxon>
        <taxon>Ascomycota</taxon>
        <taxon>Pezizomycotina</taxon>
        <taxon>Eurotiomycetes</taxon>
        <taxon>Eurotiomycetidae</taxon>
        <taxon>Eurotiales</taxon>
        <taxon>Aspergillaceae</taxon>
        <taxon>Aspergillus</taxon>
        <taxon>Aspergillus subgen. Circumdati</taxon>
    </lineage>
</organism>
<accession>A0A7U2R1B4</accession>
<sequence length="294" mass="33034">MHKPKDVKRTSSTNKSPSHRAKVLIPILGRKQSHLNLNMPSKRISRRPFLSSEEVTVGSLITNINEPVKGAYGCPWPLGQIEDFAVRSVPDMCAATQPTKDTGLSTSFTRLFKTPGRGCADSDDMRPRGGKLYTLKNPRELFRNLSTNKGVKKWLQQQIDEKSDVYLVEGLATLEGNSTSSCMDSEDSYPAQGELICAMRVLKLVFKPFRTKTLESGRLEKNSSWEVFSDCKLLHSQAAEWVEVSDGEESSLGDRDRRAMGDNGHGGMFAFDEDLREQPRNRREEVSRFSDDSR</sequence>
<dbReference type="EMBL" id="CP044616">
    <property type="protein sequence ID" value="QRD92458.1"/>
    <property type="molecule type" value="Genomic_DNA"/>
</dbReference>
<feature type="compositionally biased region" description="Basic and acidic residues" evidence="1">
    <location>
        <begin position="276"/>
        <end position="294"/>
    </location>
</feature>
<dbReference type="Proteomes" id="UP000596276">
    <property type="component" value="Chromosome 8"/>
</dbReference>
<dbReference type="VEuPathDB" id="FungiDB:AFLA_013845"/>
<keyword evidence="3" id="KW-1185">Reference proteome</keyword>
<feature type="region of interest" description="Disordered" evidence="1">
    <location>
        <begin position="1"/>
        <end position="20"/>
    </location>
</feature>
<gene>
    <name evidence="2" type="ORF">F9C07_2287105</name>
</gene>
<protein>
    <submittedName>
        <fullName evidence="2">Uncharacterized protein</fullName>
    </submittedName>
</protein>
<reference evidence="3" key="1">
    <citation type="journal article" date="2021" name="G3 (Bethesda)">
        <title>Chromosome assembled and annotated genome sequence of Aspergillus flavus NRRL 3357.</title>
        <authorList>
            <person name="Skerker J.M."/>
            <person name="Pianalto K.M."/>
            <person name="Mondo S.J."/>
            <person name="Yang K."/>
            <person name="Arkin A.P."/>
            <person name="Keller N.P."/>
            <person name="Grigoriev I.V."/>
            <person name="Louise Glass N.L."/>
        </authorList>
    </citation>
    <scope>NUCLEOTIDE SEQUENCE [LARGE SCALE GENOMIC DNA]</scope>
    <source>
        <strain evidence="3">ATCC 200026 / FGSC A1120 / IAM 13836 / NRRL 3357 / JCM 12722 / SRRC 167</strain>
    </source>
</reference>
<evidence type="ECO:0000313" key="3">
    <source>
        <dbReference type="Proteomes" id="UP000596276"/>
    </source>
</evidence>
<dbReference type="AlphaFoldDB" id="A0A7U2R1B4"/>
<feature type="region of interest" description="Disordered" evidence="1">
    <location>
        <begin position="245"/>
        <end position="294"/>
    </location>
</feature>
<proteinExistence type="predicted"/>
<evidence type="ECO:0000313" key="2">
    <source>
        <dbReference type="EMBL" id="QRD92458.1"/>
    </source>
</evidence>
<dbReference type="VEuPathDB" id="FungiDB:F9C07_2287105"/>
<name>A0A7U2R1B4_ASPFN</name>
<evidence type="ECO:0000256" key="1">
    <source>
        <dbReference type="SAM" id="MobiDB-lite"/>
    </source>
</evidence>